<feature type="coiled-coil region" evidence="1">
    <location>
        <begin position="17"/>
        <end position="125"/>
    </location>
</feature>
<dbReference type="AlphaFoldDB" id="A0A1F2P5E8"/>
<reference evidence="2" key="2">
    <citation type="journal article" date="2020" name="mSystems">
        <title>Genome- and Community-Level Interaction Insights into Carbon Utilization and Element Cycling Functions of Hydrothermarchaeota in Hydrothermal Sediment.</title>
        <authorList>
            <person name="Zhou Z."/>
            <person name="Liu Y."/>
            <person name="Xu W."/>
            <person name="Pan J."/>
            <person name="Luo Z.H."/>
            <person name="Li M."/>
        </authorList>
    </citation>
    <scope>NUCLEOTIDE SEQUENCE [LARGE SCALE GENOMIC DNA]</scope>
    <source>
        <strain evidence="2">HyVt-386</strain>
    </source>
</reference>
<dbReference type="SUPFAM" id="SSF75712">
    <property type="entry name" value="Rad50 coiled-coil Zn hook"/>
    <property type="match status" value="1"/>
</dbReference>
<evidence type="ECO:0000313" key="4">
    <source>
        <dbReference type="Proteomes" id="UP000185779"/>
    </source>
</evidence>
<dbReference type="Proteomes" id="UP000185779">
    <property type="component" value="Unassembled WGS sequence"/>
</dbReference>
<organism evidence="3 4">
    <name type="scientific">Candidatus Syntropharchaeum butanivorans</name>
    <dbReference type="NCBI Taxonomy" id="1839936"/>
    <lineage>
        <taxon>Archaea</taxon>
        <taxon>Methanobacteriati</taxon>
        <taxon>Methanobacteriota</taxon>
        <taxon>Stenosarchaea group</taxon>
        <taxon>Methanomicrobia</taxon>
        <taxon>Methanosarcinales</taxon>
        <taxon>ANME-2 cluster</taxon>
        <taxon>Candidatus Syntropharchaeum</taxon>
    </lineage>
</organism>
<evidence type="ECO:0000313" key="2">
    <source>
        <dbReference type="EMBL" id="HEC56988.1"/>
    </source>
</evidence>
<reference evidence="3 4" key="1">
    <citation type="submission" date="2016-05" db="EMBL/GenBank/DDBJ databases">
        <title>Microbial consortia oxidize butane by reversing methanogenesis.</title>
        <authorList>
            <person name="Laso-Perez R."/>
            <person name="Richter M."/>
            <person name="Wegener G."/>
            <person name="Musat F."/>
        </authorList>
    </citation>
    <scope>NUCLEOTIDE SEQUENCE [LARGE SCALE GENOMIC DNA]</scope>
    <source>
        <strain evidence="3">BOX1</strain>
    </source>
</reference>
<dbReference type="Proteomes" id="UP000885936">
    <property type="component" value="Unassembled WGS sequence"/>
</dbReference>
<dbReference type="STRING" id="1839936.SBU_000504"/>
<evidence type="ECO:0000256" key="1">
    <source>
        <dbReference type="SAM" id="Coils"/>
    </source>
</evidence>
<dbReference type="EMBL" id="LYOR01000002">
    <property type="protein sequence ID" value="OFV66537.1"/>
    <property type="molecule type" value="Genomic_DNA"/>
</dbReference>
<accession>A0A1F2P5E8</accession>
<sequence>MRKCPLCDEEISEEDLLKVQESLKSYLEEEIASLESEIDEIRAKTDDWHLSYQDFLKIIGKIIEESREEFKRLGQENEELKAENRMLDSRVKELSSELARLRDELKQICALRVNLEKRAKALKKA</sequence>
<name>A0A1F2P5E8_9EURY</name>
<keyword evidence="1" id="KW-0175">Coiled coil</keyword>
<evidence type="ECO:0000313" key="3">
    <source>
        <dbReference type="EMBL" id="OFV66537.1"/>
    </source>
</evidence>
<keyword evidence="4" id="KW-1185">Reference proteome</keyword>
<gene>
    <name evidence="2" type="ORF">ENI32_03785</name>
    <name evidence="3" type="ORF">SBU_000504</name>
</gene>
<proteinExistence type="predicted"/>
<dbReference type="EMBL" id="DRIE01000064">
    <property type="protein sequence ID" value="HEC56988.1"/>
    <property type="molecule type" value="Genomic_DNA"/>
</dbReference>
<dbReference type="Gene3D" id="1.20.5.340">
    <property type="match status" value="1"/>
</dbReference>
<comment type="caution">
    <text evidence="3">The sequence shown here is derived from an EMBL/GenBank/DDBJ whole genome shotgun (WGS) entry which is preliminary data.</text>
</comment>
<protein>
    <submittedName>
        <fullName evidence="3">Uncharacterized protein</fullName>
    </submittedName>
</protein>